<dbReference type="GO" id="GO:0005829">
    <property type="term" value="C:cytosol"/>
    <property type="evidence" value="ECO:0007669"/>
    <property type="project" value="TreeGrafter"/>
</dbReference>
<dbReference type="AlphaFoldDB" id="A0A443HLN5"/>
<dbReference type="EMBL" id="RCNU01000012">
    <property type="protein sequence ID" value="RWQ92731.1"/>
    <property type="molecule type" value="Genomic_DNA"/>
</dbReference>
<comment type="similarity">
    <text evidence="3">Belongs to the metallo-dependent hydrolases superfamily.</text>
</comment>
<keyword evidence="6" id="KW-1185">Reference proteome</keyword>
<dbReference type="GO" id="GO:0016831">
    <property type="term" value="F:carboxy-lyase activity"/>
    <property type="evidence" value="ECO:0007669"/>
    <property type="project" value="UniProtKB-KW"/>
</dbReference>
<dbReference type="GO" id="GO:0019748">
    <property type="term" value="P:secondary metabolic process"/>
    <property type="evidence" value="ECO:0007669"/>
    <property type="project" value="TreeGrafter"/>
</dbReference>
<dbReference type="Proteomes" id="UP000283841">
    <property type="component" value="Unassembled WGS sequence"/>
</dbReference>
<dbReference type="PANTHER" id="PTHR21240:SF30">
    <property type="entry name" value="AMIDOHYDROLASE-RELATED DOMAIN-CONTAINING PROTEIN-RELATED"/>
    <property type="match status" value="1"/>
</dbReference>
<evidence type="ECO:0000256" key="2">
    <source>
        <dbReference type="ARBA" id="ARBA00023239"/>
    </source>
</evidence>
<dbReference type="RefSeq" id="XP_028482376.1">
    <property type="nucleotide sequence ID" value="XM_028631374.1"/>
</dbReference>
<dbReference type="PANTHER" id="PTHR21240">
    <property type="entry name" value="2-AMINO-3-CARBOXYLMUCONATE-6-SEMIALDEHYDE DECARBOXYLASE"/>
    <property type="match status" value="1"/>
</dbReference>
<keyword evidence="2 3" id="KW-0456">Lyase</keyword>
<protein>
    <submittedName>
        <fullName evidence="5">Putative metal-dependent hydrolase</fullName>
    </submittedName>
</protein>
<evidence type="ECO:0000256" key="3">
    <source>
        <dbReference type="RuleBase" id="RU366045"/>
    </source>
</evidence>
<dbReference type="SUPFAM" id="SSF51556">
    <property type="entry name" value="Metallo-dependent hydrolases"/>
    <property type="match status" value="1"/>
</dbReference>
<dbReference type="GeneID" id="39600651"/>
<keyword evidence="5" id="KW-0378">Hydrolase</keyword>
<dbReference type="InterPro" id="IPR006680">
    <property type="entry name" value="Amidohydro-rel"/>
</dbReference>
<dbReference type="InterPro" id="IPR032466">
    <property type="entry name" value="Metal_Hydrolase"/>
</dbReference>
<feature type="domain" description="Amidohydrolase-related" evidence="4">
    <location>
        <begin position="58"/>
        <end position="312"/>
    </location>
</feature>
<dbReference type="VEuPathDB" id="FungiDB:C8Q69DRAFT_478273"/>
<gene>
    <name evidence="5" type="ORF">C8Q69DRAFT_478273</name>
</gene>
<dbReference type="Pfam" id="PF04909">
    <property type="entry name" value="Amidohydro_2"/>
    <property type="match status" value="1"/>
</dbReference>
<organism evidence="5 6">
    <name type="scientific">Byssochlamys spectabilis</name>
    <name type="common">Paecilomyces variotii</name>
    <dbReference type="NCBI Taxonomy" id="264951"/>
    <lineage>
        <taxon>Eukaryota</taxon>
        <taxon>Fungi</taxon>
        <taxon>Dikarya</taxon>
        <taxon>Ascomycota</taxon>
        <taxon>Pezizomycotina</taxon>
        <taxon>Eurotiomycetes</taxon>
        <taxon>Eurotiomycetidae</taxon>
        <taxon>Eurotiales</taxon>
        <taxon>Thermoascaceae</taxon>
        <taxon>Paecilomyces</taxon>
    </lineage>
</organism>
<keyword evidence="1 3" id="KW-0210">Decarboxylase</keyword>
<dbReference type="Gene3D" id="3.20.20.140">
    <property type="entry name" value="Metal-dependent hydrolases"/>
    <property type="match status" value="1"/>
</dbReference>
<proteinExistence type="inferred from homology"/>
<accession>A0A443HLN5</accession>
<dbReference type="GO" id="GO:0016787">
    <property type="term" value="F:hydrolase activity"/>
    <property type="evidence" value="ECO:0007669"/>
    <property type="project" value="UniProtKB-KW"/>
</dbReference>
<evidence type="ECO:0000313" key="6">
    <source>
        <dbReference type="Proteomes" id="UP000283841"/>
    </source>
</evidence>
<dbReference type="STRING" id="264951.A0A443HLN5"/>
<comment type="caution">
    <text evidence="5">The sequence shown here is derived from an EMBL/GenBank/DDBJ whole genome shotgun (WGS) entry which is preliminary data.</text>
</comment>
<evidence type="ECO:0000259" key="4">
    <source>
        <dbReference type="Pfam" id="PF04909"/>
    </source>
</evidence>
<sequence>MLPLITLEEHYVSSKVREAETEDHYAGFPRHIVTKLQSLDDERIQDLDNGNVSLQVISHGPGDRPPHLCVLANDDLASAISRHPTRLAGFAMLPMSEPVAAAKELERCVRELGFVGALIDNTASGVFYDDERFWTVFEKAQELDVPIYIHPTFAADGAMEHYRGNYDESIALALSAYGWGWHSETALHILKLYASGLFDRFPNIKVVIGHMGEMLPFKLERVITISQRWGRERGLREVWRDNIWITTSGMFALPPLACLLQTTSIEHVLYSVDYPFSMNEKGFQFFEEIRKSGLIAGEDLEKFAFRNAENLLHVKASR</sequence>
<name>A0A443HLN5_BYSSP</name>
<reference evidence="5 6" key="1">
    <citation type="journal article" date="2018" name="Front. Microbiol.">
        <title>Genomic and genetic insights into a cosmopolitan fungus, Paecilomyces variotii (Eurotiales).</title>
        <authorList>
            <person name="Urquhart A.S."/>
            <person name="Mondo S.J."/>
            <person name="Makela M.R."/>
            <person name="Hane J.K."/>
            <person name="Wiebenga A."/>
            <person name="He G."/>
            <person name="Mihaltcheva S."/>
            <person name="Pangilinan J."/>
            <person name="Lipzen A."/>
            <person name="Barry K."/>
            <person name="de Vries R.P."/>
            <person name="Grigoriev I.V."/>
            <person name="Idnurm A."/>
        </authorList>
    </citation>
    <scope>NUCLEOTIDE SEQUENCE [LARGE SCALE GENOMIC DNA]</scope>
    <source>
        <strain evidence="5 6">CBS 101075</strain>
    </source>
</reference>
<evidence type="ECO:0000313" key="5">
    <source>
        <dbReference type="EMBL" id="RWQ92731.1"/>
    </source>
</evidence>
<evidence type="ECO:0000256" key="1">
    <source>
        <dbReference type="ARBA" id="ARBA00022793"/>
    </source>
</evidence>
<dbReference type="InterPro" id="IPR032465">
    <property type="entry name" value="ACMSD"/>
</dbReference>